<comment type="caution">
    <text evidence="2">The sequence shown here is derived from an EMBL/GenBank/DDBJ whole genome shotgun (WGS) entry which is preliminary data.</text>
</comment>
<dbReference type="RefSeq" id="WP_382359345.1">
    <property type="nucleotide sequence ID" value="NZ_JBHTGR010000039.1"/>
</dbReference>
<evidence type="ECO:0000313" key="3">
    <source>
        <dbReference type="Proteomes" id="UP001596620"/>
    </source>
</evidence>
<feature type="transmembrane region" description="Helical" evidence="1">
    <location>
        <begin position="7"/>
        <end position="28"/>
    </location>
</feature>
<organism evidence="2 3">
    <name type="scientific">Lentibacillus kimchii</name>
    <dbReference type="NCBI Taxonomy" id="1542911"/>
    <lineage>
        <taxon>Bacteria</taxon>
        <taxon>Bacillati</taxon>
        <taxon>Bacillota</taxon>
        <taxon>Bacilli</taxon>
        <taxon>Bacillales</taxon>
        <taxon>Bacillaceae</taxon>
        <taxon>Lentibacillus</taxon>
    </lineage>
</organism>
<keyword evidence="1" id="KW-0812">Transmembrane</keyword>
<sequence>MQEKLNLWTFVSSIICIILFLLVSFSGWFGTSVMGVHPLAPILIITLLTFLFSVFGLSGIKDLKGLARGTSTILLTISLSVLLSYILLIGKLFS</sequence>
<feature type="transmembrane region" description="Helical" evidence="1">
    <location>
        <begin position="72"/>
        <end position="93"/>
    </location>
</feature>
<evidence type="ECO:0000256" key="1">
    <source>
        <dbReference type="SAM" id="Phobius"/>
    </source>
</evidence>
<dbReference type="EMBL" id="JBHTGR010000039">
    <property type="protein sequence ID" value="MFC7747525.1"/>
    <property type="molecule type" value="Genomic_DNA"/>
</dbReference>
<reference evidence="3" key="1">
    <citation type="journal article" date="2019" name="Int. J. Syst. Evol. Microbiol.">
        <title>The Global Catalogue of Microorganisms (GCM) 10K type strain sequencing project: providing services to taxonomists for standard genome sequencing and annotation.</title>
        <authorList>
            <consortium name="The Broad Institute Genomics Platform"/>
            <consortium name="The Broad Institute Genome Sequencing Center for Infectious Disease"/>
            <person name="Wu L."/>
            <person name="Ma J."/>
        </authorList>
    </citation>
    <scope>NUCLEOTIDE SEQUENCE [LARGE SCALE GENOMIC DNA]</scope>
    <source>
        <strain evidence="3">JCM 30234</strain>
    </source>
</reference>
<keyword evidence="3" id="KW-1185">Reference proteome</keyword>
<protein>
    <submittedName>
        <fullName evidence="2">Uncharacterized protein</fullName>
    </submittedName>
</protein>
<feature type="transmembrane region" description="Helical" evidence="1">
    <location>
        <begin position="40"/>
        <end position="60"/>
    </location>
</feature>
<evidence type="ECO:0000313" key="2">
    <source>
        <dbReference type="EMBL" id="MFC7747525.1"/>
    </source>
</evidence>
<keyword evidence="1" id="KW-0472">Membrane</keyword>
<proteinExistence type="predicted"/>
<gene>
    <name evidence="2" type="ORF">ACFQU8_09825</name>
</gene>
<dbReference type="Proteomes" id="UP001596620">
    <property type="component" value="Unassembled WGS sequence"/>
</dbReference>
<accession>A0ABW2UWA7</accession>
<name>A0ABW2UWA7_9BACI</name>
<keyword evidence="1" id="KW-1133">Transmembrane helix</keyword>